<dbReference type="AlphaFoldDB" id="A0A0V0SF80"/>
<feature type="domain" description="Cold-shock" evidence="2">
    <location>
        <begin position="51"/>
        <end position="113"/>
    </location>
</feature>
<dbReference type="InterPro" id="IPR012340">
    <property type="entry name" value="NA-bd_OB-fold"/>
</dbReference>
<name>A0A0V0SF80_9BILA</name>
<evidence type="ECO:0000313" key="4">
    <source>
        <dbReference type="Proteomes" id="UP000054630"/>
    </source>
</evidence>
<dbReference type="Proteomes" id="UP000054630">
    <property type="component" value="Unassembled WGS sequence"/>
</dbReference>
<protein>
    <recommendedName>
        <fullName evidence="2">Cold-shock domain-containing protein</fullName>
    </recommendedName>
</protein>
<keyword evidence="4" id="KW-1185">Reference proteome</keyword>
<evidence type="ECO:0000256" key="1">
    <source>
        <dbReference type="SAM" id="MobiDB-lite"/>
    </source>
</evidence>
<organism evidence="3 4">
    <name type="scientific">Trichinella nelsoni</name>
    <dbReference type="NCBI Taxonomy" id="6336"/>
    <lineage>
        <taxon>Eukaryota</taxon>
        <taxon>Metazoa</taxon>
        <taxon>Ecdysozoa</taxon>
        <taxon>Nematoda</taxon>
        <taxon>Enoplea</taxon>
        <taxon>Dorylaimia</taxon>
        <taxon>Trichinellida</taxon>
        <taxon>Trichinellidae</taxon>
        <taxon>Trichinella</taxon>
    </lineage>
</organism>
<feature type="region of interest" description="Disordered" evidence="1">
    <location>
        <begin position="145"/>
        <end position="165"/>
    </location>
</feature>
<evidence type="ECO:0000313" key="3">
    <source>
        <dbReference type="EMBL" id="KRX25297.1"/>
    </source>
</evidence>
<comment type="caution">
    <text evidence="3">The sequence shown here is derived from an EMBL/GenBank/DDBJ whole genome shotgun (WGS) entry which is preliminary data.</text>
</comment>
<dbReference type="SUPFAM" id="SSF50249">
    <property type="entry name" value="Nucleic acid-binding proteins"/>
    <property type="match status" value="1"/>
</dbReference>
<evidence type="ECO:0000259" key="2">
    <source>
        <dbReference type="SMART" id="SM00357"/>
    </source>
</evidence>
<dbReference type="OrthoDB" id="5915004at2759"/>
<gene>
    <name evidence="3" type="ORF">T07_4569</name>
</gene>
<proteinExistence type="predicted"/>
<dbReference type="GO" id="GO:0003676">
    <property type="term" value="F:nucleic acid binding"/>
    <property type="evidence" value="ECO:0007669"/>
    <property type="project" value="InterPro"/>
</dbReference>
<feature type="compositionally biased region" description="Low complexity" evidence="1">
    <location>
        <begin position="147"/>
        <end position="161"/>
    </location>
</feature>
<dbReference type="InterPro" id="IPR011129">
    <property type="entry name" value="CSD"/>
</dbReference>
<sequence length="655" mass="74191">MQTGDMRTCPLPLTFEKGLATQKPRLDKGFSVVSELVLVEFCSMDDEPIRLGIVDKIFSSYGFILDRNQDRYFFHFGSVLSNPEIIRPGDAVEFVIGKDRKTDRIHAQQVRRLRDPSVARSKSVRQLRSLATSWDSRIMQNPLFKMSSSGQSSSEESTSAEIQTRSPLAVEEQFKRRGFIINLPTHEETGRLLVSVGNNWQNIVPFTWDSLKYPAEMTLCQPSVEVEFQMIVENDQILVARNVVPLVPHVLAVVVFVTTVSVTFRCMKSSREFTISREESCLPEEAEMGSIVKMVILELPNSAPVITRCTIACDFNKLVDFGICSGRVLSLPDSSSENSLGTIISDSAEGPSLFSFRLKDLLFAHSLFQDDRVVFYQMLDPQEVSLSLYATGIQCIYDERFDAELPRVCKYVFDLCYDYALCSGSPNDPPVVFSRAEFIGDYDMLKNGDCVALSVKEEEVLQGLRVRLWPDVDSESLLYNEVWIRGVLVKCPSTWCNRNCVVENRECGRIQFEKGGTIHIAQCHHSDLKKNVHRIFKGGDQVVFLLFKDWTHACYRAANVILEELNYSPQSSSGSSSNETYWNSLSSMTNEFSSYKAIMPNTRKENFWGLALHASRMMDVKEMSSRQEYRDVGFLQTLANARSAWNAASTKEQKS</sequence>
<reference evidence="3 4" key="1">
    <citation type="submission" date="2015-01" db="EMBL/GenBank/DDBJ databases">
        <title>Evolution of Trichinella species and genotypes.</title>
        <authorList>
            <person name="Korhonen P.K."/>
            <person name="Edoardo P."/>
            <person name="Giuseppe L.R."/>
            <person name="Gasser R.B."/>
        </authorList>
    </citation>
    <scope>NUCLEOTIDE SEQUENCE [LARGE SCALE GENOMIC DNA]</scope>
    <source>
        <strain evidence="3">ISS37</strain>
    </source>
</reference>
<dbReference type="SMART" id="SM00357">
    <property type="entry name" value="CSP"/>
    <property type="match status" value="1"/>
</dbReference>
<dbReference type="Gene3D" id="2.40.50.140">
    <property type="entry name" value="Nucleic acid-binding proteins"/>
    <property type="match status" value="1"/>
</dbReference>
<dbReference type="EMBL" id="JYDL01000012">
    <property type="protein sequence ID" value="KRX25297.1"/>
    <property type="molecule type" value="Genomic_DNA"/>
</dbReference>
<accession>A0A0V0SF80</accession>